<evidence type="ECO:0000313" key="5">
    <source>
        <dbReference type="Proteomes" id="UP001234798"/>
    </source>
</evidence>
<gene>
    <name evidence="4" type="ORF">RAS12_13520</name>
</gene>
<dbReference type="InterPro" id="IPR010998">
    <property type="entry name" value="Integrase_recombinase_N"/>
</dbReference>
<dbReference type="Gene3D" id="1.10.150.130">
    <property type="match status" value="1"/>
</dbReference>
<evidence type="ECO:0000256" key="2">
    <source>
        <dbReference type="ARBA" id="ARBA00023172"/>
    </source>
</evidence>
<reference evidence="4 5" key="1">
    <citation type="submission" date="2023-08" db="EMBL/GenBank/DDBJ databases">
        <title>Achromobacter seleniivolatilans sp. nov., isolated from seleniferous soil.</title>
        <authorList>
            <person name="Zhang S."/>
            <person name="Li K."/>
            <person name="Peng J."/>
            <person name="Zhao Q."/>
            <person name="Wang H."/>
            <person name="Guo Y."/>
        </authorList>
    </citation>
    <scope>NUCLEOTIDE SEQUENCE [LARGE SCALE GENOMIC DNA]</scope>
    <source>
        <strain evidence="4 5">R39</strain>
    </source>
</reference>
<evidence type="ECO:0000259" key="3">
    <source>
        <dbReference type="PROSITE" id="PS51898"/>
    </source>
</evidence>
<accession>A0ABY9M9P0</accession>
<dbReference type="Pfam" id="PF00589">
    <property type="entry name" value="Phage_integrase"/>
    <property type="match status" value="1"/>
</dbReference>
<dbReference type="Gene3D" id="1.10.443.10">
    <property type="entry name" value="Intergrase catalytic core"/>
    <property type="match status" value="1"/>
</dbReference>
<feature type="domain" description="Tyr recombinase" evidence="3">
    <location>
        <begin position="169"/>
        <end position="358"/>
    </location>
</feature>
<dbReference type="InterPro" id="IPR002104">
    <property type="entry name" value="Integrase_catalytic"/>
</dbReference>
<evidence type="ECO:0000256" key="1">
    <source>
        <dbReference type="ARBA" id="ARBA00023125"/>
    </source>
</evidence>
<dbReference type="PROSITE" id="PS51898">
    <property type="entry name" value="TYR_RECOMBINASE"/>
    <property type="match status" value="1"/>
</dbReference>
<dbReference type="EMBL" id="CP132976">
    <property type="protein sequence ID" value="WMD23343.1"/>
    <property type="molecule type" value="Genomic_DNA"/>
</dbReference>
<dbReference type="SUPFAM" id="SSF56349">
    <property type="entry name" value="DNA breaking-rejoining enzymes"/>
    <property type="match status" value="1"/>
</dbReference>
<keyword evidence="1" id="KW-0238">DNA-binding</keyword>
<evidence type="ECO:0000313" key="4">
    <source>
        <dbReference type="EMBL" id="WMD23343.1"/>
    </source>
</evidence>
<dbReference type="InterPro" id="IPR011010">
    <property type="entry name" value="DNA_brk_join_enz"/>
</dbReference>
<keyword evidence="2" id="KW-0233">DNA recombination</keyword>
<dbReference type="InterPro" id="IPR013762">
    <property type="entry name" value="Integrase-like_cat_sf"/>
</dbReference>
<organism evidence="4 5">
    <name type="scientific">Achromobacter seleniivolatilans</name>
    <dbReference type="NCBI Taxonomy" id="3047478"/>
    <lineage>
        <taxon>Bacteria</taxon>
        <taxon>Pseudomonadati</taxon>
        <taxon>Pseudomonadota</taxon>
        <taxon>Betaproteobacteria</taxon>
        <taxon>Burkholderiales</taxon>
        <taxon>Alcaligenaceae</taxon>
        <taxon>Achromobacter</taxon>
    </lineage>
</organism>
<proteinExistence type="predicted"/>
<dbReference type="RefSeq" id="WP_306950685.1">
    <property type="nucleotide sequence ID" value="NZ_CP132976.1"/>
</dbReference>
<protein>
    <submittedName>
        <fullName evidence="4">Tyrosine-type recombinase/integrase</fullName>
    </submittedName>
</protein>
<dbReference type="Gene3D" id="3.30.160.60">
    <property type="entry name" value="Classic Zinc Finger"/>
    <property type="match status" value="1"/>
</dbReference>
<sequence>MGRKRKSADQGLPQRVYMKHGAFYYVHPGSGKWERIGTDLAEAKRRGNLYNDPAGEYGSVAYWLGMFVADCQKRIGLPKSRRGIAQRTFDDYKGATAPLTAFFGKMLPHQVQGYHVAQYLDAGAQAARAVRANREKACLSAAFSWMMRRPETGVSANPCFGIARNPEQKRDRYVDHDEYALIYRAAPKPERILMDLIYRTLQRPEDIITWTTANLISKREADGTLQRVIRNRQAKTGQVVDIRVSSEIEAILAMATPGDAVLGPGLHLVRSRSGEPYTYDGISAMLRRRVYRAVKGGQLSEPFGFYDLKGKGATDMWLNNVPLTQIQVLCGHESVRTTEIYVKARWRGTISPNKTALLAV</sequence>
<keyword evidence="5" id="KW-1185">Reference proteome</keyword>
<name>A0ABY9M9P0_9BURK</name>
<dbReference type="Proteomes" id="UP001234798">
    <property type="component" value="Chromosome"/>
</dbReference>